<evidence type="ECO:0000313" key="2">
    <source>
        <dbReference type="EMBL" id="KWW22365.1"/>
    </source>
</evidence>
<name>A0A125QSP3_9BACI</name>
<sequence length="150" mass="16568">MKALLVMILFFSTSVIAPPHSLAITMPCSMVLEPMDEKLANAKGSVLIYKVQLRPPSSARTNVSILGVHLPPPSSYGNYDGYQGFAFIPGVISWQFMLDPSQEEESPTWAGRFDEITAEMEKAKVQVRLFNSRNAKLGPAILKSDIKNCH</sequence>
<dbReference type="EMBL" id="LNNH01000004">
    <property type="protein sequence ID" value="KWW22365.1"/>
    <property type="molecule type" value="Genomic_DNA"/>
</dbReference>
<feature type="signal peptide" evidence="1">
    <location>
        <begin position="1"/>
        <end position="17"/>
    </location>
</feature>
<gene>
    <name evidence="2" type="ORF">AS888_12565</name>
</gene>
<dbReference type="AlphaFoldDB" id="A0A125QSP3"/>
<evidence type="ECO:0008006" key="4">
    <source>
        <dbReference type="Google" id="ProtNLM"/>
    </source>
</evidence>
<accession>A0A125QSP3</accession>
<comment type="caution">
    <text evidence="2">The sequence shown here is derived from an EMBL/GenBank/DDBJ whole genome shotgun (WGS) entry which is preliminary data.</text>
</comment>
<dbReference type="InterPro" id="IPR058968">
    <property type="entry name" value="YoqH-like"/>
</dbReference>
<evidence type="ECO:0000256" key="1">
    <source>
        <dbReference type="SAM" id="SignalP"/>
    </source>
</evidence>
<proteinExistence type="predicted"/>
<protein>
    <recommendedName>
        <fullName evidence="4">Protein YoqH</fullName>
    </recommendedName>
</protein>
<reference evidence="2 3" key="1">
    <citation type="submission" date="2015-11" db="EMBL/GenBank/DDBJ databases">
        <title>Genome Sequence of Bacillus simplex strain VanAntwerpen2.</title>
        <authorList>
            <person name="Couger M.B."/>
        </authorList>
    </citation>
    <scope>NUCLEOTIDE SEQUENCE [LARGE SCALE GENOMIC DNA]</scope>
    <source>
        <strain evidence="2 3">VanAntwerpen02</strain>
    </source>
</reference>
<feature type="chain" id="PRO_5039561707" description="Protein YoqH" evidence="1">
    <location>
        <begin position="18"/>
        <end position="150"/>
    </location>
</feature>
<dbReference type="Pfam" id="PF26349">
    <property type="entry name" value="YoqH"/>
    <property type="match status" value="1"/>
</dbReference>
<keyword evidence="1" id="KW-0732">Signal</keyword>
<organism evidence="2 3">
    <name type="scientific">Peribacillus simplex</name>
    <dbReference type="NCBI Taxonomy" id="1478"/>
    <lineage>
        <taxon>Bacteria</taxon>
        <taxon>Bacillati</taxon>
        <taxon>Bacillota</taxon>
        <taxon>Bacilli</taxon>
        <taxon>Bacillales</taxon>
        <taxon>Bacillaceae</taxon>
        <taxon>Peribacillus</taxon>
    </lineage>
</organism>
<dbReference type="Proteomes" id="UP000064189">
    <property type="component" value="Unassembled WGS sequence"/>
</dbReference>
<keyword evidence="3" id="KW-1185">Reference proteome</keyword>
<evidence type="ECO:0000313" key="3">
    <source>
        <dbReference type="Proteomes" id="UP000064189"/>
    </source>
</evidence>